<evidence type="ECO:0000313" key="2">
    <source>
        <dbReference type="Proteomes" id="UP000002402"/>
    </source>
</evidence>
<reference evidence="1 2" key="1">
    <citation type="journal article" date="2006" name="Proc. Natl. Acad. Sci. U.S.A.">
        <title>Evolution of sensory complexity recorded in a myxobacterial genome.</title>
        <authorList>
            <person name="Goldman B.S."/>
            <person name="Nierman W.C."/>
            <person name="Kaiser D."/>
            <person name="Slater S.C."/>
            <person name="Durkin A.S."/>
            <person name="Eisen J.A."/>
            <person name="Ronning C.M."/>
            <person name="Barbazuk W.B."/>
            <person name="Blanchard M."/>
            <person name="Field C."/>
            <person name="Halling C."/>
            <person name="Hinkle G."/>
            <person name="Iartchuk O."/>
            <person name="Kim H.S."/>
            <person name="Mackenzie C."/>
            <person name="Madupu R."/>
            <person name="Miller N."/>
            <person name="Shvartsbeyn A."/>
            <person name="Sullivan S.A."/>
            <person name="Vaudin M."/>
            <person name="Wiegand R."/>
            <person name="Kaplan H.B."/>
        </authorList>
    </citation>
    <scope>NUCLEOTIDE SEQUENCE [LARGE SCALE GENOMIC DNA]</scope>
    <source>
        <strain evidence="2">DK1622</strain>
    </source>
</reference>
<sequence>MEAEHFVQAHGQRLVVAHVLTGPYGSSGFPAAAIRPGTANA</sequence>
<organism evidence="1 2">
    <name type="scientific">Myxococcus xanthus (strain DK1622)</name>
    <dbReference type="NCBI Taxonomy" id="246197"/>
    <lineage>
        <taxon>Bacteria</taxon>
        <taxon>Pseudomonadati</taxon>
        <taxon>Myxococcota</taxon>
        <taxon>Myxococcia</taxon>
        <taxon>Myxococcales</taxon>
        <taxon>Cystobacterineae</taxon>
        <taxon>Myxococcaceae</taxon>
        <taxon>Myxococcus</taxon>
    </lineage>
</organism>
<dbReference type="KEGG" id="mxa:MXAN_5249"/>
<keyword evidence="2" id="KW-1185">Reference proteome</keyword>
<accession>Q1D1S2</accession>
<evidence type="ECO:0000313" key="1">
    <source>
        <dbReference type="EMBL" id="ABF92035.1"/>
    </source>
</evidence>
<protein>
    <submittedName>
        <fullName evidence="1">Uncharacterized protein</fullName>
    </submittedName>
</protein>
<dbReference type="STRING" id="246197.MXAN_5249"/>
<proteinExistence type="predicted"/>
<dbReference type="Proteomes" id="UP000002402">
    <property type="component" value="Chromosome"/>
</dbReference>
<gene>
    <name evidence="1" type="ordered locus">MXAN_5249</name>
</gene>
<dbReference type="AlphaFoldDB" id="Q1D1S2"/>
<dbReference type="EnsemblBacteria" id="ABF92035">
    <property type="protein sequence ID" value="ABF92035"/>
    <property type="gene ID" value="MXAN_5249"/>
</dbReference>
<dbReference type="HOGENOM" id="CLU_3273145_0_0_7"/>
<dbReference type="EMBL" id="CP000113">
    <property type="protein sequence ID" value="ABF92035.1"/>
    <property type="molecule type" value="Genomic_DNA"/>
</dbReference>
<name>Q1D1S2_MYXXD</name>